<dbReference type="Pfam" id="PF17291">
    <property type="entry name" value="M60-like_N"/>
    <property type="match status" value="1"/>
</dbReference>
<keyword evidence="3" id="KW-1185">Reference proteome</keyword>
<dbReference type="EMBL" id="JAPFFF010000006">
    <property type="protein sequence ID" value="KAK8886856.1"/>
    <property type="molecule type" value="Genomic_DNA"/>
</dbReference>
<evidence type="ECO:0000313" key="3">
    <source>
        <dbReference type="Proteomes" id="UP001470230"/>
    </source>
</evidence>
<dbReference type="Gene3D" id="2.60.120.1250">
    <property type="entry name" value="Peptidase M60, enhancin-like domain 1"/>
    <property type="match status" value="1"/>
</dbReference>
<accession>A0ABR2K6X5</accession>
<dbReference type="Proteomes" id="UP001470230">
    <property type="component" value="Unassembled WGS sequence"/>
</dbReference>
<sequence>MGCAQSSTSRKVEASNSSKSQNNSLVYTYVDDHSPEAVFKFIIDELRRYSCSCGMVPSVCLCEKSFPLITAKLSLVEGDQNDIELPVLSAAFAGKGRVICFPHIGIFEELSSLPNVRAMFQRSLLWLSGQNSTMTPVLLLNFPKEITGVTTKTLQIFGMFVESSNRASDLSNHKIVCAPSTYADENNNDLEKFVLEGGGLAVFFSPADAENPLSYPINALLSKLGLSYTFCSISERDMPFDISNDYNVVKNHHFLYYSSEMKELLSEENDEKTSQDKLDMIVTKLRYHIAVCGESQTDCLIKLAQICWDYLYRTQMFKDKLCCWNMKQRIIILLVCEMLPKFPPETFVPFPEVEIFPGVCEETNYEADDITLTLTIFEESWISTGFYLPTGVVGTVEAEDDGSISDVHFQIGAHHESLFQKSSPWKRWPTIILPFEMKKGKTKLGSPFGGPIYVAASEDLEGSVTLKLTFNHFLKYPRWCYNDPSVWEDTKDKKVPIGEIECENVIFTLTSGYMKQIDFELLNKAMKTITSTISSFMSYQIEKPFRVVFDIELLEDEPICGYPIVYELKDIEPMIKDIQNPSVKLFDLSNLIAILMIREGCFDSTIEEAFASIASSMAFSQIYPDFDPLNFEGVELPPLFAELWEINSSFGSTILQKTLKKFQDPSYELLGVPEDTWIDFVREMCRIGQRDFTQILERSRPVPLNVSMSCHNFPVYNPEKPVNDSPLVDQK</sequence>
<reference evidence="2 3" key="1">
    <citation type="submission" date="2024-04" db="EMBL/GenBank/DDBJ databases">
        <title>Tritrichomonas musculus Genome.</title>
        <authorList>
            <person name="Alves-Ferreira E."/>
            <person name="Grigg M."/>
            <person name="Lorenzi H."/>
            <person name="Galac M."/>
        </authorList>
    </citation>
    <scope>NUCLEOTIDE SEQUENCE [LARGE SCALE GENOMIC DNA]</scope>
    <source>
        <strain evidence="2 3">EAF2021</strain>
    </source>
</reference>
<feature type="domain" description="Peptidase M60" evidence="1">
    <location>
        <begin position="379"/>
        <end position="688"/>
    </location>
</feature>
<organism evidence="2 3">
    <name type="scientific">Tritrichomonas musculus</name>
    <dbReference type="NCBI Taxonomy" id="1915356"/>
    <lineage>
        <taxon>Eukaryota</taxon>
        <taxon>Metamonada</taxon>
        <taxon>Parabasalia</taxon>
        <taxon>Tritrichomonadida</taxon>
        <taxon>Tritrichomonadidae</taxon>
        <taxon>Tritrichomonas</taxon>
    </lineage>
</organism>
<dbReference type="PROSITE" id="PS51723">
    <property type="entry name" value="PEPTIDASE_M60"/>
    <property type="match status" value="1"/>
</dbReference>
<dbReference type="InterPro" id="IPR051244">
    <property type="entry name" value="TCAF"/>
</dbReference>
<dbReference type="SMART" id="SM01276">
    <property type="entry name" value="M60-like"/>
    <property type="match status" value="1"/>
</dbReference>
<comment type="caution">
    <text evidence="2">The sequence shown here is derived from an EMBL/GenBank/DDBJ whole genome shotgun (WGS) entry which is preliminary data.</text>
</comment>
<dbReference type="PANTHER" id="PTHR15730:SF5">
    <property type="entry name" value="SI:CH211-210B2.2-RELATED"/>
    <property type="match status" value="1"/>
</dbReference>
<proteinExistence type="predicted"/>
<dbReference type="InterPro" id="IPR035423">
    <property type="entry name" value="M60-like_N"/>
</dbReference>
<gene>
    <name evidence="2" type="ORF">M9Y10_037889</name>
</gene>
<evidence type="ECO:0000313" key="2">
    <source>
        <dbReference type="EMBL" id="KAK8886856.1"/>
    </source>
</evidence>
<dbReference type="InterPro" id="IPR031161">
    <property type="entry name" value="Peptidase_M60_dom"/>
</dbReference>
<protein>
    <recommendedName>
        <fullName evidence="1">Peptidase M60 domain-containing protein</fullName>
    </recommendedName>
</protein>
<name>A0ABR2K6X5_9EUKA</name>
<evidence type="ECO:0000259" key="1">
    <source>
        <dbReference type="PROSITE" id="PS51723"/>
    </source>
</evidence>
<dbReference type="PANTHER" id="PTHR15730">
    <property type="entry name" value="EXPERIMENTAL AUTOIMMUNE PROSTATITIS ANTIGEN 2-RELATED"/>
    <property type="match status" value="1"/>
</dbReference>